<dbReference type="GO" id="GO:0022857">
    <property type="term" value="F:transmembrane transporter activity"/>
    <property type="evidence" value="ECO:0007669"/>
    <property type="project" value="InterPro"/>
</dbReference>
<gene>
    <name evidence="8" type="ORF">SAMN05421835_105299</name>
</gene>
<feature type="transmembrane region" description="Helical" evidence="6">
    <location>
        <begin position="396"/>
        <end position="416"/>
    </location>
</feature>
<keyword evidence="9" id="KW-1185">Reference proteome</keyword>
<evidence type="ECO:0000256" key="5">
    <source>
        <dbReference type="ARBA" id="ARBA00023136"/>
    </source>
</evidence>
<dbReference type="SUPFAM" id="SSF103473">
    <property type="entry name" value="MFS general substrate transporter"/>
    <property type="match status" value="1"/>
</dbReference>
<feature type="transmembrane region" description="Helical" evidence="6">
    <location>
        <begin position="175"/>
        <end position="197"/>
    </location>
</feature>
<dbReference type="RefSeq" id="WP_177228650.1">
    <property type="nucleotide sequence ID" value="NZ_FORP01000005.1"/>
</dbReference>
<protein>
    <submittedName>
        <fullName evidence="8">Sugar phosphate permease</fullName>
    </submittedName>
</protein>
<dbReference type="Pfam" id="PF07690">
    <property type="entry name" value="MFS_1"/>
    <property type="match status" value="1"/>
</dbReference>
<feature type="transmembrane region" description="Helical" evidence="6">
    <location>
        <begin position="49"/>
        <end position="70"/>
    </location>
</feature>
<feature type="transmembrane region" description="Helical" evidence="6">
    <location>
        <begin position="140"/>
        <end position="163"/>
    </location>
</feature>
<dbReference type="CDD" id="cd17319">
    <property type="entry name" value="MFS_ExuT_GudP_like"/>
    <property type="match status" value="1"/>
</dbReference>
<sequence length="437" mass="45843">MNPDLRSAHRKAVRRLLPILVLLLFVNYLDRVNVGFAAPTMNPALGMTTTGYGLGVALFFVGYVLLEVPSNYVLQRVGARRWLARIALSWGVVAALHAAVSGTGTFVGARILLGIAEAGLLPGILWYISRWFTGRQRAFVLGAYYVAVPLSTALGGPLSNWLIHHGQQTFGVEGWRFMFAVEGAAAVVLGFVVLFLLTDTPAEARWLTPAEQRALTEANLAGRAPGEGKHSFASALRSATTIRFAVVFLLLTFPMFAITFFVPLVATGLVPDRGSAAVDVVTFIPFALGAVASVTWSRIARREPRARHLVLPVLLAAAGVALCAFAGSSFPLLVVGVACAATGIYGAIPVFWNTASAGLDGAAAAGGLALINTVGSVGGFAAGYVTGWLRGLSGGYQLPFGIMALSLVLCGLLAATTGRVPLRPVRPTPHQAVRGGP</sequence>
<evidence type="ECO:0000256" key="1">
    <source>
        <dbReference type="ARBA" id="ARBA00004651"/>
    </source>
</evidence>
<feature type="transmembrane region" description="Helical" evidence="6">
    <location>
        <begin position="106"/>
        <end position="128"/>
    </location>
</feature>
<name>A0A1I3RIQ5_9PSEU</name>
<feature type="transmembrane region" description="Helical" evidence="6">
    <location>
        <begin position="244"/>
        <end position="270"/>
    </location>
</feature>
<dbReference type="AlphaFoldDB" id="A0A1I3RIQ5"/>
<dbReference type="InterPro" id="IPR036259">
    <property type="entry name" value="MFS_trans_sf"/>
</dbReference>
<accession>A0A1I3RIQ5</accession>
<evidence type="ECO:0000313" key="8">
    <source>
        <dbReference type="EMBL" id="SFJ45211.1"/>
    </source>
</evidence>
<feature type="transmembrane region" description="Helical" evidence="6">
    <location>
        <begin position="333"/>
        <end position="352"/>
    </location>
</feature>
<dbReference type="EMBL" id="FORP01000005">
    <property type="protein sequence ID" value="SFJ45211.1"/>
    <property type="molecule type" value="Genomic_DNA"/>
</dbReference>
<evidence type="ECO:0000256" key="4">
    <source>
        <dbReference type="ARBA" id="ARBA00022989"/>
    </source>
</evidence>
<reference evidence="8 9" key="1">
    <citation type="submission" date="2016-10" db="EMBL/GenBank/DDBJ databases">
        <authorList>
            <person name="de Groot N.N."/>
        </authorList>
    </citation>
    <scope>NUCLEOTIDE SEQUENCE [LARGE SCALE GENOMIC DNA]</scope>
    <source>
        <strain evidence="8 9">DSM 44468</strain>
    </source>
</reference>
<feature type="transmembrane region" description="Helical" evidence="6">
    <location>
        <begin position="276"/>
        <end position="297"/>
    </location>
</feature>
<keyword evidence="5 6" id="KW-0472">Membrane</keyword>
<feature type="transmembrane region" description="Helical" evidence="6">
    <location>
        <begin position="309"/>
        <end position="327"/>
    </location>
</feature>
<feature type="transmembrane region" description="Helical" evidence="6">
    <location>
        <begin position="12"/>
        <end position="29"/>
    </location>
</feature>
<feature type="transmembrane region" description="Helical" evidence="6">
    <location>
        <begin position="364"/>
        <end position="384"/>
    </location>
</feature>
<organism evidence="8 9">
    <name type="scientific">Amycolatopsis sacchari</name>
    <dbReference type="NCBI Taxonomy" id="115433"/>
    <lineage>
        <taxon>Bacteria</taxon>
        <taxon>Bacillati</taxon>
        <taxon>Actinomycetota</taxon>
        <taxon>Actinomycetes</taxon>
        <taxon>Pseudonocardiales</taxon>
        <taxon>Pseudonocardiaceae</taxon>
        <taxon>Amycolatopsis</taxon>
    </lineage>
</organism>
<evidence type="ECO:0000313" key="9">
    <source>
        <dbReference type="Proteomes" id="UP000199025"/>
    </source>
</evidence>
<dbReference type="FunFam" id="1.20.1250.20:FF:000018">
    <property type="entry name" value="MFS transporter permease"/>
    <property type="match status" value="1"/>
</dbReference>
<dbReference type="PANTHER" id="PTHR43791:SF36">
    <property type="entry name" value="TRANSPORTER, PUTATIVE (AFU_ORTHOLOGUE AFUA_6G08340)-RELATED"/>
    <property type="match status" value="1"/>
</dbReference>
<comment type="subcellular location">
    <subcellularLocation>
        <location evidence="1">Cell membrane</location>
        <topology evidence="1">Multi-pass membrane protein</topology>
    </subcellularLocation>
</comment>
<dbReference type="InterPro" id="IPR011701">
    <property type="entry name" value="MFS"/>
</dbReference>
<evidence type="ECO:0000259" key="7">
    <source>
        <dbReference type="PROSITE" id="PS50850"/>
    </source>
</evidence>
<dbReference type="Proteomes" id="UP000199025">
    <property type="component" value="Unassembled WGS sequence"/>
</dbReference>
<feature type="domain" description="Major facilitator superfamily (MFS) profile" evidence="7">
    <location>
        <begin position="16"/>
        <end position="418"/>
    </location>
</feature>
<dbReference type="STRING" id="115433.SAMN05421835_105299"/>
<feature type="transmembrane region" description="Helical" evidence="6">
    <location>
        <begin position="82"/>
        <end position="100"/>
    </location>
</feature>
<dbReference type="PANTHER" id="PTHR43791">
    <property type="entry name" value="PERMEASE-RELATED"/>
    <property type="match status" value="1"/>
</dbReference>
<keyword evidence="4 6" id="KW-1133">Transmembrane helix</keyword>
<dbReference type="PROSITE" id="PS50850">
    <property type="entry name" value="MFS"/>
    <property type="match status" value="1"/>
</dbReference>
<dbReference type="GO" id="GO:0005886">
    <property type="term" value="C:plasma membrane"/>
    <property type="evidence" value="ECO:0007669"/>
    <property type="project" value="UniProtKB-SubCell"/>
</dbReference>
<keyword evidence="2" id="KW-0813">Transport</keyword>
<evidence type="ECO:0000256" key="6">
    <source>
        <dbReference type="SAM" id="Phobius"/>
    </source>
</evidence>
<dbReference type="Gene3D" id="1.20.1250.20">
    <property type="entry name" value="MFS general substrate transporter like domains"/>
    <property type="match status" value="2"/>
</dbReference>
<evidence type="ECO:0000256" key="3">
    <source>
        <dbReference type="ARBA" id="ARBA00022692"/>
    </source>
</evidence>
<keyword evidence="3 6" id="KW-0812">Transmembrane</keyword>
<evidence type="ECO:0000256" key="2">
    <source>
        <dbReference type="ARBA" id="ARBA00022448"/>
    </source>
</evidence>
<dbReference type="InterPro" id="IPR020846">
    <property type="entry name" value="MFS_dom"/>
</dbReference>
<proteinExistence type="predicted"/>